<dbReference type="GO" id="GO:0000160">
    <property type="term" value="P:phosphorelay signal transduction system"/>
    <property type="evidence" value="ECO:0007669"/>
    <property type="project" value="InterPro"/>
</dbReference>
<dbReference type="SMART" id="SM00421">
    <property type="entry name" value="HTH_LUXR"/>
    <property type="match status" value="1"/>
</dbReference>
<evidence type="ECO:0000259" key="6">
    <source>
        <dbReference type="PROSITE" id="PS50043"/>
    </source>
</evidence>
<dbReference type="PANTHER" id="PTHR43214:SF24">
    <property type="entry name" value="TRANSCRIPTIONAL REGULATORY PROTEIN NARL-RELATED"/>
    <property type="match status" value="1"/>
</dbReference>
<dbReference type="InterPro" id="IPR039420">
    <property type="entry name" value="WalR-like"/>
</dbReference>
<dbReference type="Proteomes" id="UP000325529">
    <property type="component" value="Chromosome"/>
</dbReference>
<keyword evidence="3 8" id="KW-0238">DNA-binding</keyword>
<keyword evidence="4" id="KW-0804">Transcription</keyword>
<feature type="domain" description="Response regulatory" evidence="7">
    <location>
        <begin position="8"/>
        <end position="123"/>
    </location>
</feature>
<evidence type="ECO:0000256" key="5">
    <source>
        <dbReference type="PROSITE-ProRule" id="PRU00169"/>
    </source>
</evidence>
<dbReference type="OrthoDB" id="9808843at2"/>
<sequence length="221" mass="23841">MGAVVTIRVLVADDQQLIRVGLAGIVDTATDLTSIGSVATGRDAVAAAAEHRPDVVLMDVRMPEMDGIEATRRITTAGHARVLMLTTFDLDEYVFGALRAGASGFLLKDAPALDLLSAVRTVAQGEALLAPRITKRLIAAYVDRPAPRHFKEPPRLPEAVTTREREVLLLVAEGFTNAEIAERLYIGAGTVKTHIAWLLTKLDARDRVQLVIHAYRSGLTG</sequence>
<feature type="modified residue" description="4-aspartylphosphate" evidence="5">
    <location>
        <position position="59"/>
    </location>
</feature>
<dbReference type="GO" id="GO:0003677">
    <property type="term" value="F:DNA binding"/>
    <property type="evidence" value="ECO:0007669"/>
    <property type="project" value="UniProtKB-KW"/>
</dbReference>
<keyword evidence="2" id="KW-0805">Transcription regulation</keyword>
<evidence type="ECO:0000256" key="3">
    <source>
        <dbReference type="ARBA" id="ARBA00023125"/>
    </source>
</evidence>
<evidence type="ECO:0000256" key="2">
    <source>
        <dbReference type="ARBA" id="ARBA00023015"/>
    </source>
</evidence>
<keyword evidence="9" id="KW-1185">Reference proteome</keyword>
<protein>
    <submittedName>
        <fullName evidence="8">DNA-binding response regulator</fullName>
    </submittedName>
</protein>
<dbReference type="InterPro" id="IPR001789">
    <property type="entry name" value="Sig_transdc_resp-reg_receiver"/>
</dbReference>
<dbReference type="KEGG" id="ska:CP970_08000"/>
<keyword evidence="1 5" id="KW-0597">Phosphoprotein</keyword>
<dbReference type="Gene3D" id="3.40.50.2300">
    <property type="match status" value="1"/>
</dbReference>
<dbReference type="PANTHER" id="PTHR43214">
    <property type="entry name" value="TWO-COMPONENT RESPONSE REGULATOR"/>
    <property type="match status" value="1"/>
</dbReference>
<evidence type="ECO:0000313" key="9">
    <source>
        <dbReference type="Proteomes" id="UP000325529"/>
    </source>
</evidence>
<organism evidence="8 9">
    <name type="scientific">Streptomyces kanamyceticus</name>
    <dbReference type="NCBI Taxonomy" id="1967"/>
    <lineage>
        <taxon>Bacteria</taxon>
        <taxon>Bacillati</taxon>
        <taxon>Actinomycetota</taxon>
        <taxon>Actinomycetes</taxon>
        <taxon>Kitasatosporales</taxon>
        <taxon>Streptomycetaceae</taxon>
        <taxon>Streptomyces</taxon>
    </lineage>
</organism>
<dbReference type="SUPFAM" id="SSF52172">
    <property type="entry name" value="CheY-like"/>
    <property type="match status" value="1"/>
</dbReference>
<dbReference type="PRINTS" id="PR00038">
    <property type="entry name" value="HTHLUXR"/>
</dbReference>
<dbReference type="EMBL" id="CP023699">
    <property type="protein sequence ID" value="QEU90847.1"/>
    <property type="molecule type" value="Genomic_DNA"/>
</dbReference>
<dbReference type="Pfam" id="PF00072">
    <property type="entry name" value="Response_reg"/>
    <property type="match status" value="1"/>
</dbReference>
<dbReference type="InterPro" id="IPR058245">
    <property type="entry name" value="NreC/VraR/RcsB-like_REC"/>
</dbReference>
<dbReference type="CDD" id="cd17535">
    <property type="entry name" value="REC_NarL-like"/>
    <property type="match status" value="1"/>
</dbReference>
<feature type="domain" description="HTH luxR-type" evidence="6">
    <location>
        <begin position="153"/>
        <end position="218"/>
    </location>
</feature>
<dbReference type="RefSeq" id="WP_107098970.1">
    <property type="nucleotide sequence ID" value="NZ_CP023699.1"/>
</dbReference>
<reference evidence="8 9" key="1">
    <citation type="submission" date="2017-09" db="EMBL/GenBank/DDBJ databases">
        <authorList>
            <person name="Lee N."/>
            <person name="Cho B.-K."/>
        </authorList>
    </citation>
    <scope>NUCLEOTIDE SEQUENCE [LARGE SCALE GENOMIC DNA]</scope>
    <source>
        <strain evidence="8 9">ATCC 12853</strain>
    </source>
</reference>
<gene>
    <name evidence="8" type="ORF">CP970_08000</name>
</gene>
<dbReference type="SUPFAM" id="SSF46894">
    <property type="entry name" value="C-terminal effector domain of the bipartite response regulators"/>
    <property type="match status" value="1"/>
</dbReference>
<dbReference type="InterPro" id="IPR016032">
    <property type="entry name" value="Sig_transdc_resp-reg_C-effctor"/>
</dbReference>
<dbReference type="CDD" id="cd06170">
    <property type="entry name" value="LuxR_C_like"/>
    <property type="match status" value="1"/>
</dbReference>
<dbReference type="GO" id="GO:0006355">
    <property type="term" value="P:regulation of DNA-templated transcription"/>
    <property type="evidence" value="ECO:0007669"/>
    <property type="project" value="InterPro"/>
</dbReference>
<accession>A0A5J6G7B4</accession>
<evidence type="ECO:0000259" key="7">
    <source>
        <dbReference type="PROSITE" id="PS50110"/>
    </source>
</evidence>
<dbReference type="SMART" id="SM00448">
    <property type="entry name" value="REC"/>
    <property type="match status" value="1"/>
</dbReference>
<evidence type="ECO:0000313" key="8">
    <source>
        <dbReference type="EMBL" id="QEU90847.1"/>
    </source>
</evidence>
<proteinExistence type="predicted"/>
<dbReference type="Pfam" id="PF00196">
    <property type="entry name" value="GerE"/>
    <property type="match status" value="1"/>
</dbReference>
<evidence type="ECO:0000256" key="4">
    <source>
        <dbReference type="ARBA" id="ARBA00023163"/>
    </source>
</evidence>
<dbReference type="AlphaFoldDB" id="A0A5J6G7B4"/>
<dbReference type="InterPro" id="IPR000792">
    <property type="entry name" value="Tscrpt_reg_LuxR_C"/>
</dbReference>
<dbReference type="PROSITE" id="PS50043">
    <property type="entry name" value="HTH_LUXR_2"/>
    <property type="match status" value="1"/>
</dbReference>
<dbReference type="InterPro" id="IPR011006">
    <property type="entry name" value="CheY-like_superfamily"/>
</dbReference>
<dbReference type="PROSITE" id="PS50110">
    <property type="entry name" value="RESPONSE_REGULATORY"/>
    <property type="match status" value="1"/>
</dbReference>
<evidence type="ECO:0000256" key="1">
    <source>
        <dbReference type="ARBA" id="ARBA00022553"/>
    </source>
</evidence>
<name>A0A5J6G7B4_STRKN</name>